<feature type="compositionally biased region" description="Polar residues" evidence="1">
    <location>
        <begin position="133"/>
        <end position="147"/>
    </location>
</feature>
<proteinExistence type="predicted"/>
<evidence type="ECO:0000256" key="2">
    <source>
        <dbReference type="SAM" id="Phobius"/>
    </source>
</evidence>
<dbReference type="STRING" id="1443111.Z949_2180"/>
<keyword evidence="2" id="KW-1133">Transmembrane helix</keyword>
<gene>
    <name evidence="3" type="ORF">C8N30_0222</name>
</gene>
<dbReference type="AlphaFoldDB" id="A0A420DN91"/>
<keyword evidence="3" id="KW-0255">Endonuclease</keyword>
<feature type="transmembrane region" description="Helical" evidence="2">
    <location>
        <begin position="37"/>
        <end position="57"/>
    </location>
</feature>
<evidence type="ECO:0000256" key="1">
    <source>
        <dbReference type="SAM" id="MobiDB-lite"/>
    </source>
</evidence>
<keyword evidence="4" id="KW-1185">Reference proteome</keyword>
<keyword evidence="3" id="KW-0378">Hydrolase</keyword>
<feature type="region of interest" description="Disordered" evidence="1">
    <location>
        <begin position="121"/>
        <end position="208"/>
    </location>
</feature>
<keyword evidence="2" id="KW-0472">Membrane</keyword>
<dbReference type="GO" id="GO:0004519">
    <property type="term" value="F:endonuclease activity"/>
    <property type="evidence" value="ECO:0007669"/>
    <property type="project" value="UniProtKB-KW"/>
</dbReference>
<reference evidence="3 4" key="1">
    <citation type="submission" date="2018-09" db="EMBL/GenBank/DDBJ databases">
        <title>Genomic Encyclopedia of Archaeal and Bacterial Type Strains, Phase II (KMG-II): from individual species to whole genera.</title>
        <authorList>
            <person name="Goeker M."/>
        </authorList>
    </citation>
    <scope>NUCLEOTIDE SEQUENCE [LARGE SCALE GENOMIC DNA]</scope>
    <source>
        <strain evidence="3 4">DSM 11458</strain>
    </source>
</reference>
<dbReference type="RefSeq" id="WP_025062643.1">
    <property type="nucleotide sequence ID" value="NZ_RAQK01000001.1"/>
</dbReference>
<keyword evidence="3" id="KW-0540">Nuclease</keyword>
<keyword evidence="2" id="KW-0812">Transmembrane</keyword>
<evidence type="ECO:0000313" key="4">
    <source>
        <dbReference type="Proteomes" id="UP000284407"/>
    </source>
</evidence>
<protein>
    <submittedName>
        <fullName evidence="3">Putative flap endonuclease-1-like 5' DNA nuclease</fullName>
    </submittedName>
</protein>
<sequence length="313" mass="31791">MASKQNNTECMITCWGVAGVAGVMAMVLLYWMAGFDALQAIFTGGLIGTVLGLLLIFTVCSSQTSAQDLASEDKPATRYAAQSAEEEAENATSHATAHAVAPATADDALPAGVVAGTAGTEAGTAGVKPGSAGETTGVSANATSKATTVGGPEAGTIAADAVDTTAPEGNWSGVHSTPSGVMSTPAAEAKAVKAGKAPKVAKAPRADKASKAPKAAVALESDTKPAVLLTSARAEGADDLKLISGVGPKLEQTLNDLGVYHFDQVAKFKKKDIAWVDARLRFKGRIERDDWMSQAKVLAKGGETAFSKGKNKS</sequence>
<accession>A0A420DN91</accession>
<feature type="compositionally biased region" description="Polar residues" evidence="1">
    <location>
        <begin position="173"/>
        <end position="182"/>
    </location>
</feature>
<evidence type="ECO:0000313" key="3">
    <source>
        <dbReference type="EMBL" id="RKE95685.1"/>
    </source>
</evidence>
<organism evidence="3 4">
    <name type="scientific">Sulfitobacter guttiformis</name>
    <dbReference type="NCBI Taxonomy" id="74349"/>
    <lineage>
        <taxon>Bacteria</taxon>
        <taxon>Pseudomonadati</taxon>
        <taxon>Pseudomonadota</taxon>
        <taxon>Alphaproteobacteria</taxon>
        <taxon>Rhodobacterales</taxon>
        <taxon>Roseobacteraceae</taxon>
        <taxon>Sulfitobacter</taxon>
    </lineage>
</organism>
<name>A0A420DN91_9RHOB</name>
<dbReference type="Proteomes" id="UP000284407">
    <property type="component" value="Unassembled WGS sequence"/>
</dbReference>
<comment type="caution">
    <text evidence="3">The sequence shown here is derived from an EMBL/GenBank/DDBJ whole genome shotgun (WGS) entry which is preliminary data.</text>
</comment>
<dbReference type="EMBL" id="RAQK01000001">
    <property type="protein sequence ID" value="RKE95685.1"/>
    <property type="molecule type" value="Genomic_DNA"/>
</dbReference>
<feature type="compositionally biased region" description="Low complexity" evidence="1">
    <location>
        <begin position="185"/>
        <end position="203"/>
    </location>
</feature>
<feature type="transmembrane region" description="Helical" evidence="2">
    <location>
        <begin position="12"/>
        <end position="31"/>
    </location>
</feature>